<dbReference type="EMBL" id="DF237679">
    <property type="protein sequence ID" value="GAQ91121.1"/>
    <property type="molecule type" value="Genomic_DNA"/>
</dbReference>
<evidence type="ECO:0000313" key="2">
    <source>
        <dbReference type="EMBL" id="GAQ91121.1"/>
    </source>
</evidence>
<evidence type="ECO:0000256" key="1">
    <source>
        <dbReference type="SAM" id="SignalP"/>
    </source>
</evidence>
<name>A0A1Y1IPJ6_KLENI</name>
<evidence type="ECO:0000313" key="3">
    <source>
        <dbReference type="Proteomes" id="UP000054558"/>
    </source>
</evidence>
<gene>
    <name evidence="2" type="ORF">KFL_007300070</name>
</gene>
<evidence type="ECO:0008006" key="4">
    <source>
        <dbReference type="Google" id="ProtNLM"/>
    </source>
</evidence>
<keyword evidence="3" id="KW-1185">Reference proteome</keyword>
<organism evidence="2 3">
    <name type="scientific">Klebsormidium nitens</name>
    <name type="common">Green alga</name>
    <name type="synonym">Ulothrix nitens</name>
    <dbReference type="NCBI Taxonomy" id="105231"/>
    <lineage>
        <taxon>Eukaryota</taxon>
        <taxon>Viridiplantae</taxon>
        <taxon>Streptophyta</taxon>
        <taxon>Klebsormidiophyceae</taxon>
        <taxon>Klebsormidiales</taxon>
        <taxon>Klebsormidiaceae</taxon>
        <taxon>Klebsormidium</taxon>
    </lineage>
</organism>
<reference evidence="2 3" key="1">
    <citation type="journal article" date="2014" name="Nat. Commun.">
        <title>Klebsormidium flaccidum genome reveals primary factors for plant terrestrial adaptation.</title>
        <authorList>
            <person name="Hori K."/>
            <person name="Maruyama F."/>
            <person name="Fujisawa T."/>
            <person name="Togashi T."/>
            <person name="Yamamoto N."/>
            <person name="Seo M."/>
            <person name="Sato S."/>
            <person name="Yamada T."/>
            <person name="Mori H."/>
            <person name="Tajima N."/>
            <person name="Moriyama T."/>
            <person name="Ikeuchi M."/>
            <person name="Watanabe M."/>
            <person name="Wada H."/>
            <person name="Kobayashi K."/>
            <person name="Saito M."/>
            <person name="Masuda T."/>
            <person name="Sasaki-Sekimoto Y."/>
            <person name="Mashiguchi K."/>
            <person name="Awai K."/>
            <person name="Shimojima M."/>
            <person name="Masuda S."/>
            <person name="Iwai M."/>
            <person name="Nobusawa T."/>
            <person name="Narise T."/>
            <person name="Kondo S."/>
            <person name="Saito H."/>
            <person name="Sato R."/>
            <person name="Murakawa M."/>
            <person name="Ihara Y."/>
            <person name="Oshima-Yamada Y."/>
            <person name="Ohtaka K."/>
            <person name="Satoh M."/>
            <person name="Sonobe K."/>
            <person name="Ishii M."/>
            <person name="Ohtani R."/>
            <person name="Kanamori-Sato M."/>
            <person name="Honoki R."/>
            <person name="Miyazaki D."/>
            <person name="Mochizuki H."/>
            <person name="Umetsu J."/>
            <person name="Higashi K."/>
            <person name="Shibata D."/>
            <person name="Kamiya Y."/>
            <person name="Sato N."/>
            <person name="Nakamura Y."/>
            <person name="Tabata S."/>
            <person name="Ida S."/>
            <person name="Kurokawa K."/>
            <person name="Ohta H."/>
        </authorList>
    </citation>
    <scope>NUCLEOTIDE SEQUENCE [LARGE SCALE GENOMIC DNA]</scope>
    <source>
        <strain evidence="2 3">NIES-2285</strain>
    </source>
</reference>
<dbReference type="Proteomes" id="UP000054558">
    <property type="component" value="Unassembled WGS sequence"/>
</dbReference>
<feature type="chain" id="PRO_5012304923" description="Apple domain-containing protein" evidence="1">
    <location>
        <begin position="28"/>
        <end position="119"/>
    </location>
</feature>
<dbReference type="AlphaFoldDB" id="A0A1Y1IPJ6"/>
<dbReference type="Gene3D" id="3.50.4.10">
    <property type="entry name" value="Hepatocyte Growth Factor"/>
    <property type="match status" value="1"/>
</dbReference>
<keyword evidence="1" id="KW-0732">Signal</keyword>
<protein>
    <recommendedName>
        <fullName evidence="4">Apple domain-containing protein</fullName>
    </recommendedName>
</protein>
<sequence>MGPAATAAVSILAFLLLPVVMLGHVAAQPYTYTVQPNTNYPFNDIRPSDGPVNAPACGNLAYGDTSPTACETRCNAADACVGFVHVADVNCCFLKSKLEGQNANPSCVTHLKTGSGSDV</sequence>
<feature type="signal peptide" evidence="1">
    <location>
        <begin position="1"/>
        <end position="27"/>
    </location>
</feature>
<accession>A0A1Y1IPJ6</accession>
<proteinExistence type="predicted"/>